<dbReference type="eggNOG" id="COG0456">
    <property type="taxonomic scope" value="Bacteria"/>
</dbReference>
<dbReference type="AlphaFoldDB" id="Z9JT50"/>
<dbReference type="PROSITE" id="PS51186">
    <property type="entry name" value="GNAT"/>
    <property type="match status" value="1"/>
</dbReference>
<organism evidence="4 5">
    <name type="scientific">Brachybacterium phenoliresistens</name>
    <dbReference type="NCBI Taxonomy" id="396014"/>
    <lineage>
        <taxon>Bacteria</taxon>
        <taxon>Bacillati</taxon>
        <taxon>Actinomycetota</taxon>
        <taxon>Actinomycetes</taxon>
        <taxon>Micrococcales</taxon>
        <taxon>Dermabacteraceae</taxon>
        <taxon>Brachybacterium</taxon>
    </lineage>
</organism>
<dbReference type="InterPro" id="IPR000182">
    <property type="entry name" value="GNAT_dom"/>
</dbReference>
<dbReference type="PATRIC" id="fig|396014.3.peg.2242"/>
<dbReference type="OrthoDB" id="9788300at2"/>
<name>Z9JT50_9MICO</name>
<dbReference type="Gene3D" id="3.40.630.30">
    <property type="match status" value="1"/>
</dbReference>
<sequence>MNKPAPSVVIRPSGGAAEHPQLVEIWRSAVHATHDFLEESDLERIEASLIPVYFPAVSMLVAESRGEPVGFAGVAEGCLEMLFVADAARGTGVGTALLEEAVTRHGVTRVDVNEQNPAALGFYLRRGFVQVGRSALDGDGRPYPLLHLEIRA</sequence>
<evidence type="ECO:0000313" key="4">
    <source>
        <dbReference type="EMBL" id="EWS80976.1"/>
    </source>
</evidence>
<reference evidence="4 5" key="1">
    <citation type="submission" date="2014-02" db="EMBL/GenBank/DDBJ databases">
        <title>Genome sequence of Brachybacterium phenoliresistens strain W13A50.</title>
        <authorList>
            <person name="Wang X."/>
        </authorList>
    </citation>
    <scope>NUCLEOTIDE SEQUENCE [LARGE SCALE GENOMIC DNA]</scope>
    <source>
        <strain evidence="4 5">W13A50</strain>
    </source>
</reference>
<dbReference type="GO" id="GO:0016747">
    <property type="term" value="F:acyltransferase activity, transferring groups other than amino-acyl groups"/>
    <property type="evidence" value="ECO:0007669"/>
    <property type="project" value="InterPro"/>
</dbReference>
<keyword evidence="2" id="KW-0012">Acyltransferase</keyword>
<accession>Z9JT50</accession>
<evidence type="ECO:0000256" key="2">
    <source>
        <dbReference type="ARBA" id="ARBA00023315"/>
    </source>
</evidence>
<dbReference type="RefSeq" id="WP_038372721.1">
    <property type="nucleotide sequence ID" value="NZ_KK069995.1"/>
</dbReference>
<comment type="caution">
    <text evidence="4">The sequence shown here is derived from an EMBL/GenBank/DDBJ whole genome shotgun (WGS) entry which is preliminary data.</text>
</comment>
<dbReference type="PANTHER" id="PTHR43800:SF1">
    <property type="entry name" value="PEPTIDYL-LYSINE N-ACETYLTRANSFERASE YJAB"/>
    <property type="match status" value="1"/>
</dbReference>
<dbReference type="Proteomes" id="UP000023067">
    <property type="component" value="Unassembled WGS sequence"/>
</dbReference>
<proteinExistence type="predicted"/>
<dbReference type="PANTHER" id="PTHR43800">
    <property type="entry name" value="PEPTIDYL-LYSINE N-ACETYLTRANSFERASE YJAB"/>
    <property type="match status" value="1"/>
</dbReference>
<keyword evidence="1 4" id="KW-0808">Transferase</keyword>
<protein>
    <submittedName>
        <fullName evidence="4">GCN5 family acetyltransferase</fullName>
    </submittedName>
</protein>
<evidence type="ECO:0000259" key="3">
    <source>
        <dbReference type="PROSITE" id="PS51186"/>
    </source>
</evidence>
<gene>
    <name evidence="4" type="ORF">BF93_01020</name>
</gene>
<dbReference type="InterPro" id="IPR016181">
    <property type="entry name" value="Acyl_CoA_acyltransferase"/>
</dbReference>
<keyword evidence="5" id="KW-1185">Reference proteome</keyword>
<dbReference type="STRING" id="396014.BF93_01020"/>
<dbReference type="SUPFAM" id="SSF55729">
    <property type="entry name" value="Acyl-CoA N-acyltransferases (Nat)"/>
    <property type="match status" value="1"/>
</dbReference>
<dbReference type="CDD" id="cd04301">
    <property type="entry name" value="NAT_SF"/>
    <property type="match status" value="1"/>
</dbReference>
<feature type="domain" description="N-acetyltransferase" evidence="3">
    <location>
        <begin position="8"/>
        <end position="151"/>
    </location>
</feature>
<evidence type="ECO:0000313" key="5">
    <source>
        <dbReference type="Proteomes" id="UP000023067"/>
    </source>
</evidence>
<dbReference type="Pfam" id="PF13673">
    <property type="entry name" value="Acetyltransf_10"/>
    <property type="match status" value="1"/>
</dbReference>
<evidence type="ECO:0000256" key="1">
    <source>
        <dbReference type="ARBA" id="ARBA00022679"/>
    </source>
</evidence>
<dbReference type="EMBL" id="JDYK01000010">
    <property type="protein sequence ID" value="EWS80976.1"/>
    <property type="molecule type" value="Genomic_DNA"/>
</dbReference>
<dbReference type="HOGENOM" id="CLU_013985_21_0_11"/>